<feature type="region of interest" description="Disordered" evidence="2">
    <location>
        <begin position="1"/>
        <end position="31"/>
    </location>
</feature>
<reference evidence="3" key="1">
    <citation type="submission" date="2020-04" db="EMBL/GenBank/DDBJ databases">
        <title>Hybrid Assembly of Korean Phytophthora infestans isolates.</title>
        <authorList>
            <person name="Prokchorchik M."/>
            <person name="Lee Y."/>
            <person name="Seo J."/>
            <person name="Cho J.-H."/>
            <person name="Park Y.-E."/>
            <person name="Jang D.-C."/>
            <person name="Im J.-S."/>
            <person name="Choi J.-G."/>
            <person name="Park H.-J."/>
            <person name="Lee G.-B."/>
            <person name="Lee Y.-G."/>
            <person name="Hong S.-Y."/>
            <person name="Cho K."/>
            <person name="Sohn K.H."/>
        </authorList>
    </citation>
    <scope>NUCLEOTIDE SEQUENCE</scope>
    <source>
        <strain evidence="3">KR_1_A1</strain>
    </source>
</reference>
<evidence type="ECO:0000313" key="3">
    <source>
        <dbReference type="EMBL" id="KAF4045570.1"/>
    </source>
</evidence>
<dbReference type="Proteomes" id="UP000602510">
    <property type="component" value="Unassembled WGS sequence"/>
</dbReference>
<evidence type="ECO:0000256" key="2">
    <source>
        <dbReference type="SAM" id="MobiDB-lite"/>
    </source>
</evidence>
<sequence>MASTMAQGTESTSEAASHDQENTPNSDLDDYRRLLQHRQSRRDIQRRYRAKLHARSVSFERNVERLKDEVARLDEEYRRLTANSLSSTTPWNLMAEYFSLFRDGLSSSSTAAAPEPAHSRKQLLFLQATMTPEVMVKNGSGIDAMLEIWRSISMRRDDLHVRLERLENGPGGSFIATTKCYFTITRSMLLQEFPHVVMNSDEGRPLLVVEKLLGQQIALPSEVRFDWDESTGRMTAVTGRYFKAEMLMPLLKILSNLEDVALVLG</sequence>
<gene>
    <name evidence="3" type="ORF">GN244_ATG02018</name>
</gene>
<feature type="compositionally biased region" description="Polar residues" evidence="2">
    <location>
        <begin position="1"/>
        <end position="15"/>
    </location>
</feature>
<name>A0A833TFC0_PHYIN</name>
<dbReference type="EMBL" id="WSZM01000043">
    <property type="protein sequence ID" value="KAF4045570.1"/>
    <property type="molecule type" value="Genomic_DNA"/>
</dbReference>
<keyword evidence="4" id="KW-1185">Reference proteome</keyword>
<feature type="coiled-coil region" evidence="1">
    <location>
        <begin position="49"/>
        <end position="83"/>
    </location>
</feature>
<evidence type="ECO:0000313" key="4">
    <source>
        <dbReference type="Proteomes" id="UP000602510"/>
    </source>
</evidence>
<evidence type="ECO:0000256" key="1">
    <source>
        <dbReference type="SAM" id="Coils"/>
    </source>
</evidence>
<evidence type="ECO:0008006" key="5">
    <source>
        <dbReference type="Google" id="ProtNLM"/>
    </source>
</evidence>
<proteinExistence type="predicted"/>
<dbReference type="AlphaFoldDB" id="A0A833TFC0"/>
<protein>
    <recommendedName>
        <fullName evidence="5">BZIP transcription factor</fullName>
    </recommendedName>
</protein>
<keyword evidence="1" id="KW-0175">Coiled coil</keyword>
<organism evidence="3 4">
    <name type="scientific">Phytophthora infestans</name>
    <name type="common">Potato late blight agent</name>
    <name type="synonym">Botrytis infestans</name>
    <dbReference type="NCBI Taxonomy" id="4787"/>
    <lineage>
        <taxon>Eukaryota</taxon>
        <taxon>Sar</taxon>
        <taxon>Stramenopiles</taxon>
        <taxon>Oomycota</taxon>
        <taxon>Peronosporomycetes</taxon>
        <taxon>Peronosporales</taxon>
        <taxon>Peronosporaceae</taxon>
        <taxon>Phytophthora</taxon>
    </lineage>
</organism>
<accession>A0A833TFC0</accession>
<comment type="caution">
    <text evidence="3">The sequence shown here is derived from an EMBL/GenBank/DDBJ whole genome shotgun (WGS) entry which is preliminary data.</text>
</comment>